<comment type="caution">
    <text evidence="2">The sequence shown here is derived from an EMBL/GenBank/DDBJ whole genome shotgun (WGS) entry which is preliminary data.</text>
</comment>
<accession>A0A5C8PU72</accession>
<evidence type="ECO:0000313" key="2">
    <source>
        <dbReference type="EMBL" id="TXL80467.1"/>
    </source>
</evidence>
<name>A0A5C8PU72_9HYPH</name>
<dbReference type="EMBL" id="VDUZ01000004">
    <property type="protein sequence ID" value="TXL80467.1"/>
    <property type="molecule type" value="Genomic_DNA"/>
</dbReference>
<keyword evidence="3" id="KW-1185">Reference proteome</keyword>
<dbReference type="RefSeq" id="WP_218578197.1">
    <property type="nucleotide sequence ID" value="NZ_VDUZ01000004.1"/>
</dbReference>
<feature type="region of interest" description="Disordered" evidence="1">
    <location>
        <begin position="325"/>
        <end position="358"/>
    </location>
</feature>
<sequence length="358" mass="38939">MMSDPMGLLSTQPYDPAQLDPLSALSRYHGARAVNALVNTVGMEPIYKPQLPLAMPAALRPHAFDGADVLSLWLESTPIAAVRDGVKAYKDFLRSWMADDSTGMISAAADGALAATSFTPYGKAGKAARPVAKAVAPHLREFVEAATKFNPRGLPMDLASRHARAAAMGFDMSQRFFHATDRTFKFFDPKKGGEIEATFFSSSPHVADSYIGMDGVPMSSEADDFAAAVARLMPNAPRQRQYAPGEQMYDVVLRDLDKFKVVDYSLPGRESYEVTIRKAKEEGYPGVIFRNMGDAGPAVQDFDLPKAQELSTIVALIDPSYARSPRATFDPKKKHSKDLLSNRLPRGGVGLLTPHMPA</sequence>
<reference evidence="2 3" key="1">
    <citation type="submission" date="2019-06" db="EMBL/GenBank/DDBJ databases">
        <title>New taxonomy in bacterial strain CC-CFT640, isolated from vineyard.</title>
        <authorList>
            <person name="Lin S.-Y."/>
            <person name="Tsai C.-F."/>
            <person name="Young C.-C."/>
        </authorList>
    </citation>
    <scope>NUCLEOTIDE SEQUENCE [LARGE SCALE GENOMIC DNA]</scope>
    <source>
        <strain evidence="2 3">CC-CFT640</strain>
    </source>
</reference>
<evidence type="ECO:0000313" key="3">
    <source>
        <dbReference type="Proteomes" id="UP000321638"/>
    </source>
</evidence>
<dbReference type="AlphaFoldDB" id="A0A5C8PU72"/>
<evidence type="ECO:0000256" key="1">
    <source>
        <dbReference type="SAM" id="MobiDB-lite"/>
    </source>
</evidence>
<proteinExistence type="predicted"/>
<dbReference type="Proteomes" id="UP000321638">
    <property type="component" value="Unassembled WGS sequence"/>
</dbReference>
<gene>
    <name evidence="2" type="ORF">FHP25_05430</name>
</gene>
<protein>
    <submittedName>
        <fullName evidence="2">Uncharacterized protein</fullName>
    </submittedName>
</protein>
<organism evidence="2 3">
    <name type="scientific">Vineibacter terrae</name>
    <dbReference type="NCBI Taxonomy" id="2586908"/>
    <lineage>
        <taxon>Bacteria</taxon>
        <taxon>Pseudomonadati</taxon>
        <taxon>Pseudomonadota</taxon>
        <taxon>Alphaproteobacteria</taxon>
        <taxon>Hyphomicrobiales</taxon>
        <taxon>Vineibacter</taxon>
    </lineage>
</organism>